<name>A0A4R0HEQ3_9ACTN</name>
<evidence type="ECO:0000313" key="3">
    <source>
        <dbReference type="EMBL" id="TCC08104.1"/>
    </source>
</evidence>
<organism evidence="3 4">
    <name type="scientific">Kribbella soli</name>
    <dbReference type="NCBI Taxonomy" id="1124743"/>
    <lineage>
        <taxon>Bacteria</taxon>
        <taxon>Bacillati</taxon>
        <taxon>Actinomycetota</taxon>
        <taxon>Actinomycetes</taxon>
        <taxon>Propionibacteriales</taxon>
        <taxon>Kribbellaceae</taxon>
        <taxon>Kribbella</taxon>
    </lineage>
</organism>
<protein>
    <submittedName>
        <fullName evidence="3">Class I SAM-dependent methyltransferase</fullName>
    </submittedName>
</protein>
<dbReference type="Proteomes" id="UP000292346">
    <property type="component" value="Unassembled WGS sequence"/>
</dbReference>
<dbReference type="Gene3D" id="3.40.50.150">
    <property type="entry name" value="Vaccinia Virus protein VP39"/>
    <property type="match status" value="1"/>
</dbReference>
<dbReference type="Pfam" id="PF08242">
    <property type="entry name" value="Methyltransf_12"/>
    <property type="match status" value="1"/>
</dbReference>
<dbReference type="OrthoDB" id="3469983at2"/>
<sequence>MCRSPASAQAEAMNDYIFDTGSELGQHHLDHLGNLLDAPSRWSLERRGLPPTARCLEIGAGSGAIATWLAARTAEVVAVDIDTSQLTDVPANVEVRRHDLREGLGVDGPFDLIHARLILMHLPEREQIFAQLVDALAPGGRLVVGDFTGRRLHPITTPTAEDEALWARVQYLSHELASPARGISFSWAAGTAARMSAAGLVDVHTLEYSETTAGGTDGCLLHRNLNQQAEALLLSVGAAPAELTRYRELMTDPSFSAWFYQFLCTSGQRPKCSVV</sequence>
<dbReference type="PANTHER" id="PTHR43861:SF3">
    <property type="entry name" value="PUTATIVE (AFU_ORTHOLOGUE AFUA_2G14390)-RELATED"/>
    <property type="match status" value="1"/>
</dbReference>
<dbReference type="EMBL" id="SJJZ01000002">
    <property type="protein sequence ID" value="TCC08104.1"/>
    <property type="molecule type" value="Genomic_DNA"/>
</dbReference>
<dbReference type="InterPro" id="IPR029063">
    <property type="entry name" value="SAM-dependent_MTases_sf"/>
</dbReference>
<dbReference type="GO" id="GO:0008168">
    <property type="term" value="F:methyltransferase activity"/>
    <property type="evidence" value="ECO:0007669"/>
    <property type="project" value="UniProtKB-KW"/>
</dbReference>
<evidence type="ECO:0000259" key="2">
    <source>
        <dbReference type="Pfam" id="PF08242"/>
    </source>
</evidence>
<keyword evidence="4" id="KW-1185">Reference proteome</keyword>
<evidence type="ECO:0000256" key="1">
    <source>
        <dbReference type="ARBA" id="ARBA00022679"/>
    </source>
</evidence>
<gene>
    <name evidence="3" type="ORF">E0H45_19495</name>
</gene>
<dbReference type="SUPFAM" id="SSF53335">
    <property type="entry name" value="S-adenosyl-L-methionine-dependent methyltransferases"/>
    <property type="match status" value="1"/>
</dbReference>
<dbReference type="AlphaFoldDB" id="A0A4R0HEQ3"/>
<comment type="caution">
    <text evidence="3">The sequence shown here is derived from an EMBL/GenBank/DDBJ whole genome shotgun (WGS) entry which is preliminary data.</text>
</comment>
<dbReference type="PANTHER" id="PTHR43861">
    <property type="entry name" value="TRANS-ACONITATE 2-METHYLTRANSFERASE-RELATED"/>
    <property type="match status" value="1"/>
</dbReference>
<accession>A0A4R0HEQ3</accession>
<feature type="domain" description="Methyltransferase type 12" evidence="2">
    <location>
        <begin position="56"/>
        <end position="142"/>
    </location>
</feature>
<keyword evidence="1 3" id="KW-0808">Transferase</keyword>
<evidence type="ECO:0000313" key="4">
    <source>
        <dbReference type="Proteomes" id="UP000292346"/>
    </source>
</evidence>
<proteinExistence type="predicted"/>
<keyword evidence="3" id="KW-0489">Methyltransferase</keyword>
<dbReference type="InterPro" id="IPR013217">
    <property type="entry name" value="Methyltransf_12"/>
</dbReference>
<dbReference type="CDD" id="cd02440">
    <property type="entry name" value="AdoMet_MTases"/>
    <property type="match status" value="1"/>
</dbReference>
<reference evidence="3 4" key="1">
    <citation type="submission" date="2019-02" db="EMBL/GenBank/DDBJ databases">
        <title>Kribbella capetownensis sp. nov. and Kribbella speibonae sp. nov., isolated from soil.</title>
        <authorList>
            <person name="Curtis S.M."/>
            <person name="Norton I."/>
            <person name="Everest G.J."/>
            <person name="Meyers P.R."/>
        </authorList>
    </citation>
    <scope>NUCLEOTIDE SEQUENCE [LARGE SCALE GENOMIC DNA]</scope>
    <source>
        <strain evidence="3 4">KCTC 29219</strain>
    </source>
</reference>
<dbReference type="GO" id="GO:0032259">
    <property type="term" value="P:methylation"/>
    <property type="evidence" value="ECO:0007669"/>
    <property type="project" value="UniProtKB-KW"/>
</dbReference>